<dbReference type="GO" id="GO:0004364">
    <property type="term" value="F:glutathione transferase activity"/>
    <property type="evidence" value="ECO:0007669"/>
    <property type="project" value="TreeGrafter"/>
</dbReference>
<accession>A0A0K8TVL2</accession>
<dbReference type="SFLD" id="SFLDG00358">
    <property type="entry name" value="Main_(cytGST)"/>
    <property type="match status" value="1"/>
</dbReference>
<dbReference type="SFLD" id="SFLDG01153">
    <property type="entry name" value="Main.4:_Theta-like"/>
    <property type="match status" value="1"/>
</dbReference>
<dbReference type="FunFam" id="1.20.1050.10:FF:000007">
    <property type="entry name" value="Glutathione S-transferase 1-1"/>
    <property type="match status" value="1"/>
</dbReference>
<feature type="domain" description="GST N-terminal" evidence="2">
    <location>
        <begin position="1"/>
        <end position="82"/>
    </location>
</feature>
<dbReference type="PANTHER" id="PTHR43969:SF9">
    <property type="entry name" value="GLUTATHIONE S TRANSFERASE D10, ISOFORM A-RELATED"/>
    <property type="match status" value="1"/>
</dbReference>
<dbReference type="Gene3D" id="1.20.1050.10">
    <property type="match status" value="1"/>
</dbReference>
<evidence type="ECO:0000256" key="1">
    <source>
        <dbReference type="ARBA" id="ARBA00011738"/>
    </source>
</evidence>
<dbReference type="GO" id="GO:0006749">
    <property type="term" value="P:glutathione metabolic process"/>
    <property type="evidence" value="ECO:0007669"/>
    <property type="project" value="TreeGrafter"/>
</dbReference>
<organism evidence="4">
    <name type="scientific">Epiphyas postvittana</name>
    <name type="common">Light brown apple moth</name>
    <dbReference type="NCBI Taxonomy" id="65032"/>
    <lineage>
        <taxon>Eukaryota</taxon>
        <taxon>Metazoa</taxon>
        <taxon>Ecdysozoa</taxon>
        <taxon>Arthropoda</taxon>
        <taxon>Hexapoda</taxon>
        <taxon>Insecta</taxon>
        <taxon>Pterygota</taxon>
        <taxon>Neoptera</taxon>
        <taxon>Endopterygota</taxon>
        <taxon>Lepidoptera</taxon>
        <taxon>Glossata</taxon>
        <taxon>Ditrysia</taxon>
        <taxon>Tortricoidea</taxon>
        <taxon>Tortricidae</taxon>
        <taxon>Tortricinae</taxon>
        <taxon>Epiphyas</taxon>
    </lineage>
</organism>
<dbReference type="FunFam" id="3.40.30.10:FF:000034">
    <property type="entry name" value="glutathione S-transferase 1"/>
    <property type="match status" value="1"/>
</dbReference>
<dbReference type="Gene3D" id="3.40.30.10">
    <property type="entry name" value="Glutaredoxin"/>
    <property type="match status" value="1"/>
</dbReference>
<reference evidence="4" key="1">
    <citation type="journal article" date="2015" name="PLoS ONE">
        <title>The Peripheral Olfactory Repertoire of the Lightbrown Apple Moth, Epiphyas postvittana.</title>
        <authorList>
            <person name="Corcoran J.A."/>
            <person name="Jordan M.D."/>
            <person name="Thrimawithana A.H."/>
            <person name="Crowhurst R.N."/>
            <person name="Newcomb R.D."/>
        </authorList>
    </citation>
    <scope>NUCLEOTIDE SEQUENCE</scope>
</reference>
<evidence type="ECO:0000259" key="2">
    <source>
        <dbReference type="PROSITE" id="PS50404"/>
    </source>
</evidence>
<dbReference type="SUPFAM" id="SSF47616">
    <property type="entry name" value="GST C-terminal domain-like"/>
    <property type="match status" value="1"/>
</dbReference>
<name>A0A0K8TVL2_EPIPO</name>
<dbReference type="Pfam" id="PF00043">
    <property type="entry name" value="GST_C"/>
    <property type="match status" value="1"/>
</dbReference>
<dbReference type="PANTHER" id="PTHR43969">
    <property type="entry name" value="GLUTATHIONE S TRANSFERASE D10, ISOFORM A-RELATED"/>
    <property type="match status" value="1"/>
</dbReference>
<protein>
    <submittedName>
        <fullName evidence="4">Glutathione-S-transferase</fullName>
    </submittedName>
</protein>
<dbReference type="InterPro" id="IPR036282">
    <property type="entry name" value="Glutathione-S-Trfase_C_sf"/>
</dbReference>
<dbReference type="InterPro" id="IPR004046">
    <property type="entry name" value="GST_C"/>
</dbReference>
<dbReference type="SFLD" id="SFLDS00019">
    <property type="entry name" value="Glutathione_Transferase_(cytos"/>
    <property type="match status" value="1"/>
</dbReference>
<dbReference type="InterPro" id="IPR004045">
    <property type="entry name" value="Glutathione_S-Trfase_N"/>
</dbReference>
<dbReference type="EMBL" id="GCVX01000120">
    <property type="protein sequence ID" value="JAI18110.1"/>
    <property type="molecule type" value="Transcribed_RNA"/>
</dbReference>
<keyword evidence="4" id="KW-0808">Transferase</keyword>
<evidence type="ECO:0000313" key="4">
    <source>
        <dbReference type="EMBL" id="JAI18110.1"/>
    </source>
</evidence>
<dbReference type="SUPFAM" id="SSF52833">
    <property type="entry name" value="Thioredoxin-like"/>
    <property type="match status" value="1"/>
</dbReference>
<sequence>MVVKLYKVDSSPVVRACMMACDLLNVPVEMVEVNLFQGEQMKPEFLKKNPLHAVPVLEDGDLCIHDSHAILMYLADVYDKKSTLYPKDVKQRALVNQKLFFSNSIIYQRLRDISGPLIFEQIKPSEKQFKALDEAYGFLEEFLSRTKYLASNSMTIADIAAYTSASSLGFLLEVDEKKYPKLQAWLNVMKQMPSAKKWNAPGLSEYEGFMKKLLAA</sequence>
<dbReference type="AlphaFoldDB" id="A0A0K8TVL2"/>
<feature type="domain" description="GST C-terminal" evidence="3">
    <location>
        <begin position="88"/>
        <end position="214"/>
    </location>
</feature>
<dbReference type="InterPro" id="IPR040079">
    <property type="entry name" value="Glutathione_S-Trfase"/>
</dbReference>
<dbReference type="PROSITE" id="PS50404">
    <property type="entry name" value="GST_NTER"/>
    <property type="match status" value="1"/>
</dbReference>
<dbReference type="Pfam" id="PF13417">
    <property type="entry name" value="GST_N_3"/>
    <property type="match status" value="1"/>
</dbReference>
<dbReference type="InterPro" id="IPR010987">
    <property type="entry name" value="Glutathione-S-Trfase_C-like"/>
</dbReference>
<dbReference type="CDD" id="cd03177">
    <property type="entry name" value="GST_C_Delta_Epsilon"/>
    <property type="match status" value="1"/>
</dbReference>
<dbReference type="PROSITE" id="PS50405">
    <property type="entry name" value="GST_CTER"/>
    <property type="match status" value="1"/>
</dbReference>
<evidence type="ECO:0000259" key="3">
    <source>
        <dbReference type="PROSITE" id="PS50405"/>
    </source>
</evidence>
<proteinExistence type="predicted"/>
<dbReference type="InterPro" id="IPR036249">
    <property type="entry name" value="Thioredoxin-like_sf"/>
</dbReference>
<comment type="subunit">
    <text evidence="1">Homodimer.</text>
</comment>